<dbReference type="OrthoDB" id="8536242at2"/>
<organism evidence="1 2">
    <name type="scientific">Methylovorus glucosotrophus (strain SIP3-4)</name>
    <dbReference type="NCBI Taxonomy" id="582744"/>
    <lineage>
        <taxon>Bacteria</taxon>
        <taxon>Pseudomonadati</taxon>
        <taxon>Pseudomonadota</taxon>
        <taxon>Betaproteobacteria</taxon>
        <taxon>Nitrosomonadales</taxon>
        <taxon>Methylophilaceae</taxon>
        <taxon>Methylovorus</taxon>
    </lineage>
</organism>
<name>C6XAY8_METGS</name>
<dbReference type="STRING" id="582744.Msip34_2521"/>
<protein>
    <submittedName>
        <fullName evidence="1">Uncharacterized protein</fullName>
    </submittedName>
</protein>
<dbReference type="KEGG" id="mei:Msip34_2521"/>
<dbReference type="eggNOG" id="ENOG502Z7VF">
    <property type="taxonomic scope" value="Bacteria"/>
</dbReference>
<proteinExistence type="predicted"/>
<dbReference type="Pfam" id="PF20621">
    <property type="entry name" value="DUF6806"/>
    <property type="match status" value="1"/>
</dbReference>
<accession>C6XAY8</accession>
<dbReference type="InterPro" id="IPR046545">
    <property type="entry name" value="DUF6806"/>
</dbReference>
<dbReference type="RefSeq" id="WP_015831008.1">
    <property type="nucleotide sequence ID" value="NC_012969.1"/>
</dbReference>
<keyword evidence="2" id="KW-1185">Reference proteome</keyword>
<evidence type="ECO:0000313" key="1">
    <source>
        <dbReference type="EMBL" id="ACT51758.1"/>
    </source>
</evidence>
<reference evidence="1 2" key="2">
    <citation type="journal article" date="2011" name="J. Bacteriol.">
        <title>Genomes of three methylotrophs from a single niche uncover genetic and metabolic divergence of Methylophilaceae.</title>
        <authorList>
            <person name="Lapidus A."/>
            <person name="Clum A."/>
            <person name="Labutti K."/>
            <person name="Kaluzhnaya M.G."/>
            <person name="Lim S."/>
            <person name="Beck D.A."/>
            <person name="Glavina Del Rio T."/>
            <person name="Nolan M."/>
            <person name="Mavromatis K."/>
            <person name="Huntemann M."/>
            <person name="Lucas S."/>
            <person name="Lidstrom M.E."/>
            <person name="Ivanova N."/>
            <person name="Chistoserdova L."/>
        </authorList>
    </citation>
    <scope>NUCLEOTIDE SEQUENCE [LARGE SCALE GENOMIC DNA]</scope>
    <source>
        <strain evidence="1 2">SIP3-4</strain>
    </source>
</reference>
<reference evidence="2" key="1">
    <citation type="submission" date="2009-07" db="EMBL/GenBank/DDBJ databases">
        <title>Complete sequence of chromosome of Methylovorus sp. SIP3-4.</title>
        <authorList>
            <person name="Lucas S."/>
            <person name="Copeland A."/>
            <person name="Lapidus A."/>
            <person name="Glavina del Rio T."/>
            <person name="Tice H."/>
            <person name="Bruce D."/>
            <person name="Goodwin L."/>
            <person name="Pitluck S."/>
            <person name="Clum A."/>
            <person name="Larimer F."/>
            <person name="Land M."/>
            <person name="Hauser L."/>
            <person name="Kyrpides N."/>
            <person name="Mikhailova N."/>
            <person name="Kayluzhnaya M."/>
            <person name="Chistoserdova L."/>
        </authorList>
    </citation>
    <scope>NUCLEOTIDE SEQUENCE [LARGE SCALE GENOMIC DNA]</scope>
    <source>
        <strain evidence="2">SIP3-4</strain>
    </source>
</reference>
<dbReference type="EMBL" id="CP001674">
    <property type="protein sequence ID" value="ACT51758.1"/>
    <property type="molecule type" value="Genomic_DNA"/>
</dbReference>
<evidence type="ECO:0000313" key="2">
    <source>
        <dbReference type="Proteomes" id="UP000002743"/>
    </source>
</evidence>
<dbReference type="AlphaFoldDB" id="C6XAY8"/>
<dbReference type="Proteomes" id="UP000002743">
    <property type="component" value="Chromosome"/>
</dbReference>
<sequence>MPTEVHVHGYLELVEGVSARQVEDACRPLLQEMEVAHLSELKSMEPEQPGFFYNAGNWALEMCCTLEVEETFFKALEAAMVALGPLCDKASPVEVSTYHEDGRDELQLIFVGPTAAAILDAQRREMLADVGGLLARHFGQGEIDEVLGLVDQLFRRQGHALQANDFSVGLTPGGSDRRRLH</sequence>
<gene>
    <name evidence="1" type="ordered locus">Msip34_2521</name>
</gene>
<dbReference type="HOGENOM" id="CLU_1453704_0_0_4"/>